<feature type="compositionally biased region" description="Basic and acidic residues" evidence="8">
    <location>
        <begin position="1530"/>
        <end position="1543"/>
    </location>
</feature>
<feature type="compositionally biased region" description="Polar residues" evidence="8">
    <location>
        <begin position="1507"/>
        <end position="1519"/>
    </location>
</feature>
<protein>
    <recommendedName>
        <fullName evidence="11">Breast carcinoma amplified sequence 2</fullName>
    </recommendedName>
</protein>
<feature type="compositionally biased region" description="Polar residues" evidence="8">
    <location>
        <begin position="1481"/>
        <end position="1490"/>
    </location>
</feature>
<feature type="region of interest" description="Disordered" evidence="8">
    <location>
        <begin position="1101"/>
        <end position="1147"/>
    </location>
</feature>
<dbReference type="GO" id="GO:0071011">
    <property type="term" value="C:precatalytic spliceosome"/>
    <property type="evidence" value="ECO:0007669"/>
    <property type="project" value="TreeGrafter"/>
</dbReference>
<feature type="compositionally biased region" description="Basic and acidic residues" evidence="8">
    <location>
        <begin position="531"/>
        <end position="542"/>
    </location>
</feature>
<evidence type="ECO:0000256" key="3">
    <source>
        <dbReference type="ARBA" id="ARBA00022664"/>
    </source>
</evidence>
<feature type="coiled-coil region" evidence="7">
    <location>
        <begin position="132"/>
        <end position="166"/>
    </location>
</feature>
<feature type="compositionally biased region" description="Basic and acidic residues" evidence="8">
    <location>
        <begin position="1493"/>
        <end position="1502"/>
    </location>
</feature>
<feature type="compositionally biased region" description="Polar residues" evidence="8">
    <location>
        <begin position="637"/>
        <end position="661"/>
    </location>
</feature>
<dbReference type="Proteomes" id="UP000629468">
    <property type="component" value="Unassembled WGS sequence"/>
</dbReference>
<dbReference type="GO" id="GO:0006397">
    <property type="term" value="P:mRNA processing"/>
    <property type="evidence" value="ECO:0007669"/>
    <property type="project" value="UniProtKB-KW"/>
</dbReference>
<keyword evidence="4" id="KW-0747">Spliceosome</keyword>
<feature type="region of interest" description="Disordered" evidence="8">
    <location>
        <begin position="1327"/>
        <end position="1401"/>
    </location>
</feature>
<feature type="compositionally biased region" description="Low complexity" evidence="8">
    <location>
        <begin position="287"/>
        <end position="302"/>
    </location>
</feature>
<name>A0A8H7KLF0_AGABI</name>
<dbReference type="GO" id="GO:0000974">
    <property type="term" value="C:Prp19 complex"/>
    <property type="evidence" value="ECO:0007669"/>
    <property type="project" value="TreeGrafter"/>
</dbReference>
<keyword evidence="5" id="KW-0508">mRNA splicing</keyword>
<evidence type="ECO:0000256" key="4">
    <source>
        <dbReference type="ARBA" id="ARBA00022728"/>
    </source>
</evidence>
<feature type="compositionally biased region" description="Polar residues" evidence="8">
    <location>
        <begin position="604"/>
        <end position="614"/>
    </location>
</feature>
<feature type="region of interest" description="Disordered" evidence="8">
    <location>
        <begin position="358"/>
        <end position="429"/>
    </location>
</feature>
<evidence type="ECO:0008006" key="11">
    <source>
        <dbReference type="Google" id="ProtNLM"/>
    </source>
</evidence>
<dbReference type="PANTHER" id="PTHR13296:SF0">
    <property type="entry name" value="PRE-MRNA-SPLICING FACTOR SPF27"/>
    <property type="match status" value="1"/>
</dbReference>
<reference evidence="9 10" key="1">
    <citation type="journal article" name="Sci. Rep.">
        <title>Telomere-to-telomere assembled and centromere annotated genomes of the two main subspecies of the button mushroom Agaricus bisporus reveal especially polymorphic chromosome ends.</title>
        <authorList>
            <person name="Sonnenberg A.S.M."/>
            <person name="Sedaghat-Telgerd N."/>
            <person name="Lavrijssen B."/>
            <person name="Ohm R.A."/>
            <person name="Hendrickx P.M."/>
            <person name="Scholtmeijer K."/>
            <person name="Baars J.J.P."/>
            <person name="van Peer A."/>
        </authorList>
    </citation>
    <scope>NUCLEOTIDE SEQUENCE [LARGE SCALE GENOMIC DNA]</scope>
    <source>
        <strain evidence="9 10">H119_p4</strain>
    </source>
</reference>
<feature type="compositionally biased region" description="Basic and acidic residues" evidence="8">
    <location>
        <begin position="684"/>
        <end position="710"/>
    </location>
</feature>
<feature type="region of interest" description="Disordered" evidence="8">
    <location>
        <begin position="314"/>
        <end position="344"/>
    </location>
</feature>
<dbReference type="PANTHER" id="PTHR13296">
    <property type="entry name" value="BCAS2 PROTEIN"/>
    <property type="match status" value="1"/>
</dbReference>
<feature type="compositionally biased region" description="Low complexity" evidence="8">
    <location>
        <begin position="1125"/>
        <end position="1135"/>
    </location>
</feature>
<feature type="compositionally biased region" description="Polar residues" evidence="8">
    <location>
        <begin position="249"/>
        <end position="260"/>
    </location>
</feature>
<feature type="compositionally biased region" description="Low complexity" evidence="8">
    <location>
        <begin position="926"/>
        <end position="938"/>
    </location>
</feature>
<keyword evidence="3" id="KW-0507">mRNA processing</keyword>
<feature type="compositionally biased region" description="Polar residues" evidence="8">
    <location>
        <begin position="1621"/>
        <end position="1635"/>
    </location>
</feature>
<evidence type="ECO:0000256" key="8">
    <source>
        <dbReference type="SAM" id="MobiDB-lite"/>
    </source>
</evidence>
<feature type="compositionally biased region" description="Low complexity" evidence="8">
    <location>
        <begin position="1610"/>
        <end position="1620"/>
    </location>
</feature>
<feature type="compositionally biased region" description="Polar residues" evidence="8">
    <location>
        <begin position="1450"/>
        <end position="1465"/>
    </location>
</feature>
<feature type="compositionally biased region" description="Pro residues" evidence="8">
    <location>
        <begin position="1640"/>
        <end position="1651"/>
    </location>
</feature>
<feature type="compositionally biased region" description="Polar residues" evidence="8">
    <location>
        <begin position="961"/>
        <end position="972"/>
    </location>
</feature>
<evidence type="ECO:0000256" key="5">
    <source>
        <dbReference type="ARBA" id="ARBA00023187"/>
    </source>
</evidence>
<feature type="region of interest" description="Disordered" evidence="8">
    <location>
        <begin position="1578"/>
        <end position="1597"/>
    </location>
</feature>
<feature type="compositionally biased region" description="Basic and acidic residues" evidence="8">
    <location>
        <begin position="1354"/>
        <end position="1392"/>
    </location>
</feature>
<feature type="compositionally biased region" description="Basic and acidic residues" evidence="8">
    <location>
        <begin position="719"/>
        <end position="732"/>
    </location>
</feature>
<feature type="region of interest" description="Disordered" evidence="8">
    <location>
        <begin position="243"/>
        <end position="302"/>
    </location>
</feature>
<gene>
    <name evidence="9" type="ORF">Agabi119p4_901</name>
</gene>
<feature type="compositionally biased region" description="Low complexity" evidence="8">
    <location>
        <begin position="414"/>
        <end position="429"/>
    </location>
</feature>
<feature type="region of interest" description="Disordered" evidence="8">
    <location>
        <begin position="1605"/>
        <end position="1656"/>
    </location>
</feature>
<keyword evidence="6" id="KW-0539">Nucleus</keyword>
<evidence type="ECO:0000256" key="1">
    <source>
        <dbReference type="ARBA" id="ARBA00004123"/>
    </source>
</evidence>
<feature type="compositionally biased region" description="Polar residues" evidence="8">
    <location>
        <begin position="984"/>
        <end position="998"/>
    </location>
</feature>
<evidence type="ECO:0000313" key="9">
    <source>
        <dbReference type="EMBL" id="KAF7784736.1"/>
    </source>
</evidence>
<evidence type="ECO:0000256" key="2">
    <source>
        <dbReference type="ARBA" id="ARBA00010788"/>
    </source>
</evidence>
<feature type="compositionally biased region" description="Low complexity" evidence="8">
    <location>
        <begin position="358"/>
        <end position="379"/>
    </location>
</feature>
<feature type="compositionally biased region" description="Pro residues" evidence="8">
    <location>
        <begin position="584"/>
        <end position="599"/>
    </location>
</feature>
<dbReference type="EMBL" id="JABXXO010000001">
    <property type="protein sequence ID" value="KAF7784736.1"/>
    <property type="molecule type" value="Genomic_DNA"/>
</dbReference>
<dbReference type="GO" id="GO:0008380">
    <property type="term" value="P:RNA splicing"/>
    <property type="evidence" value="ECO:0007669"/>
    <property type="project" value="UniProtKB-KW"/>
</dbReference>
<dbReference type="InterPro" id="IPR008409">
    <property type="entry name" value="SPF27"/>
</dbReference>
<feature type="compositionally biased region" description="Basic and acidic residues" evidence="8">
    <location>
        <begin position="837"/>
        <end position="888"/>
    </location>
</feature>
<evidence type="ECO:0000313" key="10">
    <source>
        <dbReference type="Proteomes" id="UP000629468"/>
    </source>
</evidence>
<keyword evidence="7" id="KW-0175">Coiled coil</keyword>
<evidence type="ECO:0000256" key="7">
    <source>
        <dbReference type="SAM" id="Coils"/>
    </source>
</evidence>
<feature type="compositionally biased region" description="Basic and acidic residues" evidence="8">
    <location>
        <begin position="1108"/>
        <end position="1121"/>
    </location>
</feature>
<feature type="region of interest" description="Disordered" evidence="8">
    <location>
        <begin position="578"/>
        <end position="798"/>
    </location>
</feature>
<accession>A0A8H7KLF0</accession>
<dbReference type="CDD" id="cd22265">
    <property type="entry name" value="UDM1_RNF168"/>
    <property type="match status" value="1"/>
</dbReference>
<feature type="compositionally biased region" description="Low complexity" evidence="8">
    <location>
        <begin position="1817"/>
        <end position="1832"/>
    </location>
</feature>
<comment type="subcellular location">
    <subcellularLocation>
        <location evidence="1">Nucleus</location>
    </subcellularLocation>
</comment>
<comment type="similarity">
    <text evidence="2">Belongs to the SPF27 family.</text>
</comment>
<feature type="region of interest" description="Disordered" evidence="8">
    <location>
        <begin position="507"/>
        <end position="542"/>
    </location>
</feature>
<feature type="region of interest" description="Disordered" evidence="8">
    <location>
        <begin position="830"/>
        <end position="998"/>
    </location>
</feature>
<feature type="region of interest" description="Disordered" evidence="8">
    <location>
        <begin position="1789"/>
        <end position="1844"/>
    </location>
</feature>
<feature type="compositionally biased region" description="Polar residues" evidence="8">
    <location>
        <begin position="939"/>
        <end position="948"/>
    </location>
</feature>
<feature type="compositionally biased region" description="Polar residues" evidence="8">
    <location>
        <begin position="328"/>
        <end position="338"/>
    </location>
</feature>
<organism evidence="9 10">
    <name type="scientific">Agaricus bisporus var. burnettii</name>
    <dbReference type="NCBI Taxonomy" id="192524"/>
    <lineage>
        <taxon>Eukaryota</taxon>
        <taxon>Fungi</taxon>
        <taxon>Dikarya</taxon>
        <taxon>Basidiomycota</taxon>
        <taxon>Agaricomycotina</taxon>
        <taxon>Agaricomycetes</taxon>
        <taxon>Agaricomycetidae</taxon>
        <taxon>Agaricales</taxon>
        <taxon>Agaricineae</taxon>
        <taxon>Agaricaceae</taxon>
        <taxon>Agaricus</taxon>
    </lineage>
</organism>
<feature type="region of interest" description="Disordered" evidence="8">
    <location>
        <begin position="1165"/>
        <end position="1214"/>
    </location>
</feature>
<feature type="region of interest" description="Disordered" evidence="8">
    <location>
        <begin position="1443"/>
        <end position="1543"/>
    </location>
</feature>
<dbReference type="Pfam" id="PF05700">
    <property type="entry name" value="BCAS2"/>
    <property type="match status" value="1"/>
</dbReference>
<comment type="caution">
    <text evidence="9">The sequence shown here is derived from an EMBL/GenBank/DDBJ whole genome shotgun (WGS) entry which is preliminary data.</text>
</comment>
<sequence>MADQDDVLDSLPYYDDDLQKYPFLKDKVEQEIARELGKVPATPHPRVPPEVELFTNNAILKGELARIEAKEQFPPLDSLRYQLPAPTSKPGTDDDWKAALDNARAQLEHQRIRQTNLTLLQTYGANAWRIHNYQLEQQAKNIDKTLEELKELTVEVNRDRKNSQDRFGKELTALETRWTNLISNVLQIEMANVALEDDCSSSNQYFACVFGFGEWRIVTPSLAVYHPSLPSRISYSSDQQASSDAFMANTEQESTLPSESNTKEEIPVSVPPADAGAGPTSLNEEASNVSETVSTTLSSVTSKDWNSTLTSMAETRPANTPARPTLVQLGSQSSTSASHPHKKFNAVNINKKFLEKNSPAAMASTSSASASSKSTSSMSRPQMQNAPSHSRLVTAKLTGSPAPSITTGPGWSRPTSTAPSSTGTSSPIGASPLPTAAVAVSVNSVAPQLPHVGKVVQPQPGTAVLHMTNSQKESAKQSAKSAWANVRTPVAAPVMTSEEFPTAAEVAQAMATRKPKPDDQKTAPEPGSAKHRLEEEADTFRGVHLDPNAHHWDEMEEDNDDFLGGVIEFGDGRQYKVEATDPVTSPPSEQPSKPSPTTPAPDFTATSPALSSRGTPLHDYSHPQLFNERSNRLEPYSHSSRTGQSAQQNRRGSHNDGSVQLLQKAGNGDAHSRSRSGLGPGFIGDRRDVGSRRDHPSSPRMTRQDWHNHEMSPSTSLQGRDREPSERGRRSDMGPPPVPLHATRRLSQESSRRLPPHLSPNAPLPRRLPSRDRETRFPLPSSPHSSRFGPPSPALSHTSTLVLSPSALSSIGLPGADLDEVTKDLMLSAAARAKARKQQEEAEREAQKERARRKAAELEEKLKAAETEKSKEAESVNKEEETKTKDQEVVAFLESSISGVDGSKSPLSAGRPSIDSASHSKHIPRRTTSQRGQQQRMTSEGSATSSARRPSFGIGTRATVPETSLASQSNSWRAKANLLPPTSPRQAQTSSPLSISETTQAAPTTLIIPSTALEQVAHIAEGSMTDLEVVDFTNMDKFVGSEEEAKEEVEVASEAEKVEVVTEVKQDIVVPKPRPTASDFFEDGKSTGVSKNESVWRRKISASGASEGETKSRFVAKDETTVRASGSTPSVPSSSHIRIRPHTEASMSALDDVMSRIRGAIDGMQASASSKEIRPQEGPSESEQLPPRHSHTSTTPPKSSSRGERSQPPPPRLQPEAKLEELRESLDTATDPLHIPPSADLTVRLPPVSHRIAPVPKKQQAGFARAPYPVRFELLSFEPPVLGMSKRDFSVNAVLFRQQHTFKGSRVRVALPRAGSGPAMVRTVSIGPKSSGAGAFGKSTNADGAASWRRAHPTKPDERERDVDIAGGDKENVSAQGEEPKPLEPQQEEPHPHGKVRQPKMPAGSVVAFMRDQRIDAVEADPKPLVNFIMSSELDESGFEAFSEVETDKGSTQVESQASSRSGSSLPFLGRAKADADASVTRPSPTSVISKVSEGKSEDDSAARSISAPSPNHQTTAPSTPWGKASLSLPHKDSTVRAPDPEHLKAVWSQPANKSDLNPVNSLEGIADDLIPFSIQDVKSEDGETPPPALPTATSRMSLHEVTKAFQKVPTSSSSSSTPSRNHISPPSANSTPATRSPYPYSPMPPNPMRPPHYDHYSPMLSHSPAPTVIYPHQLTSSPVPNRMAVNGHPSMYQGAVWMPTPAPGNPMRPMMSPYAAPMMTYPAPGTPVYAPMGTMPGAPPQPPVGTAPGRGRGVPMVSPAMSHAHAHALPGTPMYAGSPVMMPVPPHQNHAGAYLNVHPQPGGTPGRGQGRTDMPQTSQSQNNQQPHHPQTYNPAASFIRSTW</sequence>
<dbReference type="GO" id="GO:0071013">
    <property type="term" value="C:catalytic step 2 spliceosome"/>
    <property type="evidence" value="ECO:0007669"/>
    <property type="project" value="TreeGrafter"/>
</dbReference>
<proteinExistence type="inferred from homology"/>
<evidence type="ECO:0000256" key="6">
    <source>
        <dbReference type="ARBA" id="ARBA00023242"/>
    </source>
</evidence>